<evidence type="ECO:0000313" key="3">
    <source>
        <dbReference type="Proteomes" id="UP000642829"/>
    </source>
</evidence>
<evidence type="ECO:0000313" key="2">
    <source>
        <dbReference type="EMBL" id="GHC10805.1"/>
    </source>
</evidence>
<sequence length="152" mass="15969">MSLELRLKELGYELPDAPAPAGSYVPFVRVGDVLHISGSICMQKGEMTHTGKVGKLRDLEYGQKAAAVCVLNSLAVIKSAVGSLDAVKRIVFVNGFVNADEGFADSPAVINGASDLLVALFGEMGKHARAAVAVSGLPKNTTVEIQMIVEVE</sequence>
<dbReference type="PANTHER" id="PTHR43760:SF1">
    <property type="entry name" value="ENDORIBONUCLEASE L-PSP_CHORISMATE MUTASE-LIKE DOMAIN-CONTAINING PROTEIN"/>
    <property type="match status" value="1"/>
</dbReference>
<reference evidence="2" key="2">
    <citation type="submission" date="2020-09" db="EMBL/GenBank/DDBJ databases">
        <authorList>
            <person name="Sun Q."/>
            <person name="Kim S."/>
        </authorList>
    </citation>
    <scope>NUCLEOTIDE SEQUENCE</scope>
    <source>
        <strain evidence="2">KCTC 12870</strain>
    </source>
</reference>
<name>A0A8J3DKL0_9BACT</name>
<reference evidence="2" key="1">
    <citation type="journal article" date="2014" name="Int. J. Syst. Evol. Microbiol.">
        <title>Complete genome sequence of Corynebacterium casei LMG S-19264T (=DSM 44701T), isolated from a smear-ripened cheese.</title>
        <authorList>
            <consortium name="US DOE Joint Genome Institute (JGI-PGF)"/>
            <person name="Walter F."/>
            <person name="Albersmeier A."/>
            <person name="Kalinowski J."/>
            <person name="Ruckert C."/>
        </authorList>
    </citation>
    <scope>NUCLEOTIDE SEQUENCE</scope>
    <source>
        <strain evidence="2">KCTC 12870</strain>
    </source>
</reference>
<comment type="caution">
    <text evidence="2">The sequence shown here is derived from an EMBL/GenBank/DDBJ whole genome shotgun (WGS) entry which is preliminary data.</text>
</comment>
<accession>A0A8J3DKL0</accession>
<organism evidence="2 3">
    <name type="scientific">Cerasicoccus arenae</name>
    <dbReference type="NCBI Taxonomy" id="424488"/>
    <lineage>
        <taxon>Bacteria</taxon>
        <taxon>Pseudomonadati</taxon>
        <taxon>Verrucomicrobiota</taxon>
        <taxon>Opitutia</taxon>
        <taxon>Puniceicoccales</taxon>
        <taxon>Cerasicoccaceae</taxon>
        <taxon>Cerasicoccus</taxon>
    </lineage>
</organism>
<dbReference type="RefSeq" id="WP_189516727.1">
    <property type="nucleotide sequence ID" value="NZ_BMXG01000024.1"/>
</dbReference>
<dbReference type="Gene3D" id="3.30.1330.40">
    <property type="entry name" value="RutC-like"/>
    <property type="match status" value="1"/>
</dbReference>
<dbReference type="Proteomes" id="UP000642829">
    <property type="component" value="Unassembled WGS sequence"/>
</dbReference>
<protein>
    <recommendedName>
        <fullName evidence="1">Endoribonuclease L-PSP/chorismate mutase-like domain-containing protein</fullName>
    </recommendedName>
</protein>
<dbReference type="PANTHER" id="PTHR43760">
    <property type="entry name" value="ENDORIBONUCLEASE-RELATED"/>
    <property type="match status" value="1"/>
</dbReference>
<dbReference type="SUPFAM" id="SSF55298">
    <property type="entry name" value="YjgF-like"/>
    <property type="match status" value="1"/>
</dbReference>
<dbReference type="AlphaFoldDB" id="A0A8J3DKL0"/>
<dbReference type="InterPro" id="IPR013813">
    <property type="entry name" value="Endoribo_LPSP/chorism_mut-like"/>
</dbReference>
<dbReference type="CDD" id="cd02199">
    <property type="entry name" value="YjgF_YER057c_UK114_like_1"/>
    <property type="match status" value="1"/>
</dbReference>
<feature type="domain" description="Endoribonuclease L-PSP/chorismate mutase-like" evidence="1">
    <location>
        <begin position="5"/>
        <end position="148"/>
    </location>
</feature>
<keyword evidence="3" id="KW-1185">Reference proteome</keyword>
<proteinExistence type="predicted"/>
<evidence type="ECO:0000259" key="1">
    <source>
        <dbReference type="Pfam" id="PF14588"/>
    </source>
</evidence>
<gene>
    <name evidence="2" type="ORF">GCM10007047_30180</name>
</gene>
<dbReference type="Pfam" id="PF14588">
    <property type="entry name" value="YjgF_endoribonc"/>
    <property type="match status" value="1"/>
</dbReference>
<dbReference type="InterPro" id="IPR035959">
    <property type="entry name" value="RutC-like_sf"/>
</dbReference>
<dbReference type="EMBL" id="BMXG01000024">
    <property type="protein sequence ID" value="GHC10805.1"/>
    <property type="molecule type" value="Genomic_DNA"/>
</dbReference>